<comment type="caution">
    <text evidence="1">The sequence shown here is derived from an EMBL/GenBank/DDBJ whole genome shotgun (WGS) entry which is preliminary data.</text>
</comment>
<gene>
    <name evidence="1" type="ORF">Krac_8532</name>
</gene>
<reference evidence="1 2" key="1">
    <citation type="journal article" date="2011" name="Stand. Genomic Sci.">
        <title>Non-contiguous finished genome sequence and contextual data of the filamentous soil bacterium Ktedonobacter racemifer type strain (SOSP1-21).</title>
        <authorList>
            <person name="Chang Y.J."/>
            <person name="Land M."/>
            <person name="Hauser L."/>
            <person name="Chertkov O."/>
            <person name="Del Rio T.G."/>
            <person name="Nolan M."/>
            <person name="Copeland A."/>
            <person name="Tice H."/>
            <person name="Cheng J.F."/>
            <person name="Lucas S."/>
            <person name="Han C."/>
            <person name="Goodwin L."/>
            <person name="Pitluck S."/>
            <person name="Ivanova N."/>
            <person name="Ovchinikova G."/>
            <person name="Pati A."/>
            <person name="Chen A."/>
            <person name="Palaniappan K."/>
            <person name="Mavromatis K."/>
            <person name="Liolios K."/>
            <person name="Brettin T."/>
            <person name="Fiebig A."/>
            <person name="Rohde M."/>
            <person name="Abt B."/>
            <person name="Goker M."/>
            <person name="Detter J.C."/>
            <person name="Woyke T."/>
            <person name="Bristow J."/>
            <person name="Eisen J.A."/>
            <person name="Markowitz V."/>
            <person name="Hugenholtz P."/>
            <person name="Kyrpides N.C."/>
            <person name="Klenk H.P."/>
            <person name="Lapidus A."/>
        </authorList>
    </citation>
    <scope>NUCLEOTIDE SEQUENCE [LARGE SCALE GENOMIC DNA]</scope>
    <source>
        <strain evidence="2">DSM 44963</strain>
    </source>
</reference>
<protein>
    <submittedName>
        <fullName evidence="1">Uncharacterized protein</fullName>
    </submittedName>
</protein>
<evidence type="ECO:0000313" key="2">
    <source>
        <dbReference type="Proteomes" id="UP000004508"/>
    </source>
</evidence>
<keyword evidence="2" id="KW-1185">Reference proteome</keyword>
<proteinExistence type="predicted"/>
<name>D6TN54_KTERA</name>
<dbReference type="AlphaFoldDB" id="D6TN54"/>
<accession>D6TN54</accession>
<dbReference type="InParanoid" id="D6TN54"/>
<sequence length="162" mass="17938">MKASNVEGQVTLELGGKTLKGKGENRHAVKVNRPVIPKVKRFDDNPLIADLLQAIKLTKEEIIEDGGYNGAYGFIEYDGEEDIDSYLCRVIGSYELAIIASCFELARERGDFQVVLYQYDGVTIKLAKNDRPDRVASVLSAIQQRASQTAQSFGIYTTLEAC</sequence>
<dbReference type="Proteomes" id="UP000004508">
    <property type="component" value="Unassembled WGS sequence"/>
</dbReference>
<organism evidence="1 2">
    <name type="scientific">Ktedonobacter racemifer DSM 44963</name>
    <dbReference type="NCBI Taxonomy" id="485913"/>
    <lineage>
        <taxon>Bacteria</taxon>
        <taxon>Bacillati</taxon>
        <taxon>Chloroflexota</taxon>
        <taxon>Ktedonobacteria</taxon>
        <taxon>Ktedonobacterales</taxon>
        <taxon>Ktedonobacteraceae</taxon>
        <taxon>Ktedonobacter</taxon>
    </lineage>
</organism>
<dbReference type="RefSeq" id="WP_007912138.1">
    <property type="nucleotide sequence ID" value="NZ_ADVG01000002.1"/>
</dbReference>
<evidence type="ECO:0000313" key="1">
    <source>
        <dbReference type="EMBL" id="EFH87204.1"/>
    </source>
</evidence>
<dbReference type="EMBL" id="ADVG01000002">
    <property type="protein sequence ID" value="EFH87204.1"/>
    <property type="molecule type" value="Genomic_DNA"/>
</dbReference>
<dbReference type="STRING" id="485913.Krac_8532"/>